<reference evidence="1 2" key="1">
    <citation type="submission" date="2024-08" db="EMBL/GenBank/DDBJ databases">
        <authorList>
            <person name="Lu H."/>
        </authorList>
    </citation>
    <scope>NUCLEOTIDE SEQUENCE [LARGE SCALE GENOMIC DNA]</scope>
    <source>
        <strain evidence="1 2">BYS87W</strain>
    </source>
</reference>
<dbReference type="Pfam" id="PF14375">
    <property type="entry name" value="Cys_rich_CWC"/>
    <property type="match status" value="1"/>
</dbReference>
<evidence type="ECO:0000313" key="2">
    <source>
        <dbReference type="Proteomes" id="UP001606303"/>
    </source>
</evidence>
<keyword evidence="2" id="KW-1185">Reference proteome</keyword>
<dbReference type="Proteomes" id="UP001606303">
    <property type="component" value="Unassembled WGS sequence"/>
</dbReference>
<dbReference type="InterPro" id="IPR032720">
    <property type="entry name" value="Cys_rich_CWC"/>
</dbReference>
<organism evidence="1 2">
    <name type="scientific">Pelomonas baiyunensis</name>
    <dbReference type="NCBI Taxonomy" id="3299026"/>
    <lineage>
        <taxon>Bacteria</taxon>
        <taxon>Pseudomonadati</taxon>
        <taxon>Pseudomonadota</taxon>
        <taxon>Betaproteobacteria</taxon>
        <taxon>Burkholderiales</taxon>
        <taxon>Sphaerotilaceae</taxon>
        <taxon>Roseateles</taxon>
    </lineage>
</organism>
<gene>
    <name evidence="1" type="ORF">ACG01O_11265</name>
</gene>
<name>A0ABW7GYY7_9BURK</name>
<comment type="caution">
    <text evidence="1">The sequence shown here is derived from an EMBL/GenBank/DDBJ whole genome shotgun (WGS) entry which is preliminary data.</text>
</comment>
<evidence type="ECO:0000313" key="1">
    <source>
        <dbReference type="EMBL" id="MFG6467188.1"/>
    </source>
</evidence>
<sequence length="70" mass="7523">MLDARCPRCGGAFECGMQAGHCACFGIRLTERLRAELAERYSGCLCLPCLRELIDANSRPPLPPGAATPD</sequence>
<protein>
    <submittedName>
        <fullName evidence="1">Cysteine-rich CWC family protein</fullName>
    </submittedName>
</protein>
<proteinExistence type="predicted"/>
<dbReference type="EMBL" id="JBIGIB010000003">
    <property type="protein sequence ID" value="MFG6467188.1"/>
    <property type="molecule type" value="Genomic_DNA"/>
</dbReference>
<accession>A0ABW7GYY7</accession>
<dbReference type="RefSeq" id="WP_394384549.1">
    <property type="nucleotide sequence ID" value="NZ_JBIGIB010000003.1"/>
</dbReference>